<evidence type="ECO:0000313" key="2">
    <source>
        <dbReference type="Proteomes" id="UP001597438"/>
    </source>
</evidence>
<comment type="caution">
    <text evidence="1">The sequence shown here is derived from an EMBL/GenBank/DDBJ whole genome shotgun (WGS) entry which is preliminary data.</text>
</comment>
<keyword evidence="2" id="KW-1185">Reference proteome</keyword>
<name>A0ABW5X3M2_9FLAO</name>
<evidence type="ECO:0000313" key="1">
    <source>
        <dbReference type="EMBL" id="MFD2832409.1"/>
    </source>
</evidence>
<gene>
    <name evidence="1" type="ORF">ACFSYS_03860</name>
</gene>
<dbReference type="InterPro" id="IPR000246">
    <property type="entry name" value="Peptidase_T2"/>
</dbReference>
<dbReference type="InterPro" id="IPR029055">
    <property type="entry name" value="Ntn_hydrolases_N"/>
</dbReference>
<accession>A0ABW5X3M2</accession>
<dbReference type="SUPFAM" id="SSF56235">
    <property type="entry name" value="N-terminal nucleophile aminohydrolases (Ntn hydrolases)"/>
    <property type="match status" value="1"/>
</dbReference>
<organism evidence="1 2">
    <name type="scientific">Christiangramia antarctica</name>
    <dbReference type="NCBI Taxonomy" id="2058158"/>
    <lineage>
        <taxon>Bacteria</taxon>
        <taxon>Pseudomonadati</taxon>
        <taxon>Bacteroidota</taxon>
        <taxon>Flavobacteriia</taxon>
        <taxon>Flavobacteriales</taxon>
        <taxon>Flavobacteriaceae</taxon>
        <taxon>Christiangramia</taxon>
    </lineage>
</organism>
<proteinExistence type="predicted"/>
<dbReference type="Pfam" id="PF01112">
    <property type="entry name" value="Asparaginase_2"/>
    <property type="match status" value="1"/>
</dbReference>
<dbReference type="EMBL" id="JBHUOJ010000008">
    <property type="protein sequence ID" value="MFD2832409.1"/>
    <property type="molecule type" value="Genomic_DNA"/>
</dbReference>
<sequence length="100" mass="10874">MKRRKFLITAGLTGIGEAMMKSVNSFLVVELMRNGKSPQEACEIAIGRIIKNISNYKDFQVGLPARNKAGEVGFYGIHSGFSYAQYKSGVSSNNSSTSFA</sequence>
<protein>
    <submittedName>
        <fullName evidence="1">Isoaspartyl peptidase/L-asparaginase</fullName>
    </submittedName>
</protein>
<dbReference type="Gene3D" id="3.60.20.30">
    <property type="entry name" value="(Glycosyl)asparaginase"/>
    <property type="match status" value="1"/>
</dbReference>
<dbReference type="RefSeq" id="WP_251741870.1">
    <property type="nucleotide sequence ID" value="NZ_JBHUOJ010000008.1"/>
</dbReference>
<dbReference type="Proteomes" id="UP001597438">
    <property type="component" value="Unassembled WGS sequence"/>
</dbReference>
<reference evidence="2" key="1">
    <citation type="journal article" date="2019" name="Int. J. Syst. Evol. Microbiol.">
        <title>The Global Catalogue of Microorganisms (GCM) 10K type strain sequencing project: providing services to taxonomists for standard genome sequencing and annotation.</title>
        <authorList>
            <consortium name="The Broad Institute Genomics Platform"/>
            <consortium name="The Broad Institute Genome Sequencing Center for Infectious Disease"/>
            <person name="Wu L."/>
            <person name="Ma J."/>
        </authorList>
    </citation>
    <scope>NUCLEOTIDE SEQUENCE [LARGE SCALE GENOMIC DNA]</scope>
    <source>
        <strain evidence="2">KCTC 52925</strain>
    </source>
</reference>